<evidence type="ECO:0000256" key="5">
    <source>
        <dbReference type="PROSITE-ProRule" id="PRU00042"/>
    </source>
</evidence>
<feature type="domain" description="C2H2-type" evidence="7">
    <location>
        <begin position="127"/>
        <end position="156"/>
    </location>
</feature>
<dbReference type="GO" id="GO:0031519">
    <property type="term" value="C:PcG protein complex"/>
    <property type="evidence" value="ECO:0007669"/>
    <property type="project" value="TreeGrafter"/>
</dbReference>
<name>A0A067D220_SAPPC</name>
<dbReference type="Pfam" id="PF00096">
    <property type="entry name" value="zf-C2H2"/>
    <property type="match status" value="3"/>
</dbReference>
<dbReference type="PROSITE" id="PS50157">
    <property type="entry name" value="ZINC_FINGER_C2H2_2"/>
    <property type="match status" value="4"/>
</dbReference>
<dbReference type="GO" id="GO:0000981">
    <property type="term" value="F:DNA-binding transcription factor activity, RNA polymerase II-specific"/>
    <property type="evidence" value="ECO:0007669"/>
    <property type="project" value="TreeGrafter"/>
</dbReference>
<reference evidence="8 9" key="1">
    <citation type="journal article" date="2013" name="PLoS Genet.">
        <title>Distinctive expansion of potential virulence genes in the genome of the oomycete fish pathogen Saprolegnia parasitica.</title>
        <authorList>
            <person name="Jiang R.H."/>
            <person name="de Bruijn I."/>
            <person name="Haas B.J."/>
            <person name="Belmonte R."/>
            <person name="Lobach L."/>
            <person name="Christie J."/>
            <person name="van den Ackerveken G."/>
            <person name="Bottin A."/>
            <person name="Bulone V."/>
            <person name="Diaz-Moreno S.M."/>
            <person name="Dumas B."/>
            <person name="Fan L."/>
            <person name="Gaulin E."/>
            <person name="Govers F."/>
            <person name="Grenville-Briggs L.J."/>
            <person name="Horner N.R."/>
            <person name="Levin J.Z."/>
            <person name="Mammella M."/>
            <person name="Meijer H.J."/>
            <person name="Morris P."/>
            <person name="Nusbaum C."/>
            <person name="Oome S."/>
            <person name="Phillips A.J."/>
            <person name="van Rooyen D."/>
            <person name="Rzeszutek E."/>
            <person name="Saraiva M."/>
            <person name="Secombes C.J."/>
            <person name="Seidl M.F."/>
            <person name="Snel B."/>
            <person name="Stassen J.H."/>
            <person name="Sykes S."/>
            <person name="Tripathy S."/>
            <person name="van den Berg H."/>
            <person name="Vega-Arreguin J.C."/>
            <person name="Wawra S."/>
            <person name="Young S.K."/>
            <person name="Zeng Q."/>
            <person name="Dieguez-Uribeondo J."/>
            <person name="Russ C."/>
            <person name="Tyler B.M."/>
            <person name="van West P."/>
        </authorList>
    </citation>
    <scope>NUCLEOTIDE SEQUENCE [LARGE SCALE GENOMIC DNA]</scope>
    <source>
        <strain evidence="8 9">CBS 223.65</strain>
    </source>
</reference>
<dbReference type="AlphaFoldDB" id="A0A067D220"/>
<evidence type="ECO:0000256" key="3">
    <source>
        <dbReference type="ARBA" id="ARBA00022771"/>
    </source>
</evidence>
<accession>A0A067D220</accession>
<dbReference type="FunFam" id="3.30.160.60:FF:000446">
    <property type="entry name" value="Zinc finger protein"/>
    <property type="match status" value="1"/>
</dbReference>
<dbReference type="OMA" id="WPFSETL"/>
<feature type="domain" description="C2H2-type" evidence="7">
    <location>
        <begin position="157"/>
        <end position="186"/>
    </location>
</feature>
<evidence type="ECO:0000256" key="2">
    <source>
        <dbReference type="ARBA" id="ARBA00022737"/>
    </source>
</evidence>
<feature type="region of interest" description="Disordered" evidence="6">
    <location>
        <begin position="234"/>
        <end position="268"/>
    </location>
</feature>
<evidence type="ECO:0000256" key="1">
    <source>
        <dbReference type="ARBA" id="ARBA00022723"/>
    </source>
</evidence>
<evidence type="ECO:0000313" key="9">
    <source>
        <dbReference type="Proteomes" id="UP000030745"/>
    </source>
</evidence>
<dbReference type="EMBL" id="KK583194">
    <property type="protein sequence ID" value="KDO32781.1"/>
    <property type="molecule type" value="Genomic_DNA"/>
</dbReference>
<dbReference type="PANTHER" id="PTHR14003:SF19">
    <property type="entry name" value="YY2 TRANSCRIPTION FACTOR"/>
    <property type="match status" value="1"/>
</dbReference>
<gene>
    <name evidence="8" type="ORF">SPRG_02479</name>
</gene>
<keyword evidence="2" id="KW-0677">Repeat</keyword>
<evidence type="ECO:0000259" key="7">
    <source>
        <dbReference type="PROSITE" id="PS50157"/>
    </source>
</evidence>
<evidence type="ECO:0000256" key="6">
    <source>
        <dbReference type="SAM" id="MobiDB-lite"/>
    </source>
</evidence>
<dbReference type="SMART" id="SM00355">
    <property type="entry name" value="ZnF_C2H2"/>
    <property type="match status" value="5"/>
</dbReference>
<dbReference type="GO" id="GO:0000785">
    <property type="term" value="C:chromatin"/>
    <property type="evidence" value="ECO:0007669"/>
    <property type="project" value="TreeGrafter"/>
</dbReference>
<feature type="domain" description="C2H2-type" evidence="7">
    <location>
        <begin position="70"/>
        <end position="97"/>
    </location>
</feature>
<sequence length="303" mass="33724">MAFLQNWQQQPFYTPVLVKPHSMVMETGHVCVEPDCGLVFEDAQGLKDHVTQHTWGPHTVQTHENGAKTFHCLGCGKAMTDRKVLRKHLLTHQEKRFLCTFDGCDKKFYERAKLKRHMLVHTGEKAFRCTFPACDKHFAYKANLKTHLRTHTGLKPFPCLFPGCPRTFAQASNRNSHMQTHTRASSKAWSGDAKETPMLTSSSAAMAQFKLPPMDLSLQEFLGPMDPMLQRIPTPRFAKTPGTSSCHGSSSSSTCMSSGHPPRAQLSPLDLSLDGLKSSELYNMLPTPGSFLGGNLFSFDPAS</sequence>
<feature type="compositionally biased region" description="Polar residues" evidence="6">
    <location>
        <begin position="173"/>
        <end position="188"/>
    </location>
</feature>
<proteinExistence type="predicted"/>
<dbReference type="Gene3D" id="3.30.160.60">
    <property type="entry name" value="Classic Zinc Finger"/>
    <property type="match status" value="4"/>
</dbReference>
<feature type="domain" description="C2H2-type" evidence="7">
    <location>
        <begin position="97"/>
        <end position="126"/>
    </location>
</feature>
<dbReference type="GO" id="GO:0005667">
    <property type="term" value="C:transcription regulator complex"/>
    <property type="evidence" value="ECO:0007669"/>
    <property type="project" value="TreeGrafter"/>
</dbReference>
<dbReference type="RefSeq" id="XP_012196444.1">
    <property type="nucleotide sequence ID" value="XM_012341054.1"/>
</dbReference>
<dbReference type="FunFam" id="3.30.160.60:FF:000125">
    <property type="entry name" value="Putative zinc finger protein 143"/>
    <property type="match status" value="2"/>
</dbReference>
<dbReference type="InterPro" id="IPR013087">
    <property type="entry name" value="Znf_C2H2_type"/>
</dbReference>
<feature type="region of interest" description="Disordered" evidence="6">
    <location>
        <begin position="173"/>
        <end position="194"/>
    </location>
</feature>
<dbReference type="PROSITE" id="PS00028">
    <property type="entry name" value="ZINC_FINGER_C2H2_1"/>
    <property type="match status" value="5"/>
</dbReference>
<protein>
    <recommendedName>
        <fullName evidence="7">C2H2-type domain-containing protein</fullName>
    </recommendedName>
</protein>
<keyword evidence="1" id="KW-0479">Metal-binding</keyword>
<keyword evidence="3 5" id="KW-0863">Zinc-finger</keyword>
<dbReference type="GO" id="GO:0008270">
    <property type="term" value="F:zinc ion binding"/>
    <property type="evidence" value="ECO:0007669"/>
    <property type="project" value="UniProtKB-KW"/>
</dbReference>
<dbReference type="SUPFAM" id="SSF57667">
    <property type="entry name" value="beta-beta-alpha zinc fingers"/>
    <property type="match status" value="3"/>
</dbReference>
<evidence type="ECO:0000313" key="8">
    <source>
        <dbReference type="EMBL" id="KDO32781.1"/>
    </source>
</evidence>
<dbReference type="KEGG" id="spar:SPRG_02479"/>
<organism evidence="8 9">
    <name type="scientific">Saprolegnia parasitica (strain CBS 223.65)</name>
    <dbReference type="NCBI Taxonomy" id="695850"/>
    <lineage>
        <taxon>Eukaryota</taxon>
        <taxon>Sar</taxon>
        <taxon>Stramenopiles</taxon>
        <taxon>Oomycota</taxon>
        <taxon>Saprolegniomycetes</taxon>
        <taxon>Saprolegniales</taxon>
        <taxon>Saprolegniaceae</taxon>
        <taxon>Saprolegnia</taxon>
    </lineage>
</organism>
<dbReference type="STRING" id="695850.A0A067D220"/>
<dbReference type="InterPro" id="IPR036236">
    <property type="entry name" value="Znf_C2H2_sf"/>
</dbReference>
<keyword evidence="4" id="KW-0862">Zinc</keyword>
<dbReference type="OrthoDB" id="6077919at2759"/>
<dbReference type="GO" id="GO:0000978">
    <property type="term" value="F:RNA polymerase II cis-regulatory region sequence-specific DNA binding"/>
    <property type="evidence" value="ECO:0007669"/>
    <property type="project" value="TreeGrafter"/>
</dbReference>
<dbReference type="GeneID" id="24125033"/>
<evidence type="ECO:0000256" key="4">
    <source>
        <dbReference type="ARBA" id="ARBA00022833"/>
    </source>
</evidence>
<dbReference type="PANTHER" id="PTHR14003">
    <property type="entry name" value="TRANSCRIPTIONAL REPRESSOR PROTEIN YY"/>
    <property type="match status" value="1"/>
</dbReference>
<dbReference type="VEuPathDB" id="FungiDB:SPRG_02479"/>
<dbReference type="Proteomes" id="UP000030745">
    <property type="component" value="Unassembled WGS sequence"/>
</dbReference>
<keyword evidence="9" id="KW-1185">Reference proteome</keyword>
<feature type="compositionally biased region" description="Low complexity" evidence="6">
    <location>
        <begin position="240"/>
        <end position="262"/>
    </location>
</feature>